<feature type="compositionally biased region" description="Polar residues" evidence="1">
    <location>
        <begin position="36"/>
        <end position="55"/>
    </location>
</feature>
<dbReference type="Proteomes" id="UP000799291">
    <property type="component" value="Unassembled WGS sequence"/>
</dbReference>
<organism evidence="2 3">
    <name type="scientific">Lentithecium fluviatile CBS 122367</name>
    <dbReference type="NCBI Taxonomy" id="1168545"/>
    <lineage>
        <taxon>Eukaryota</taxon>
        <taxon>Fungi</taxon>
        <taxon>Dikarya</taxon>
        <taxon>Ascomycota</taxon>
        <taxon>Pezizomycotina</taxon>
        <taxon>Dothideomycetes</taxon>
        <taxon>Pleosporomycetidae</taxon>
        <taxon>Pleosporales</taxon>
        <taxon>Massarineae</taxon>
        <taxon>Lentitheciaceae</taxon>
        <taxon>Lentithecium</taxon>
    </lineage>
</organism>
<feature type="region of interest" description="Disordered" evidence="1">
    <location>
        <begin position="36"/>
        <end position="77"/>
    </location>
</feature>
<dbReference type="AlphaFoldDB" id="A0A6G1J975"/>
<reference evidence="2" key="1">
    <citation type="journal article" date="2020" name="Stud. Mycol.">
        <title>101 Dothideomycetes genomes: a test case for predicting lifestyles and emergence of pathogens.</title>
        <authorList>
            <person name="Haridas S."/>
            <person name="Albert R."/>
            <person name="Binder M."/>
            <person name="Bloem J."/>
            <person name="Labutti K."/>
            <person name="Salamov A."/>
            <person name="Andreopoulos B."/>
            <person name="Baker S."/>
            <person name="Barry K."/>
            <person name="Bills G."/>
            <person name="Bluhm B."/>
            <person name="Cannon C."/>
            <person name="Castanera R."/>
            <person name="Culley D."/>
            <person name="Daum C."/>
            <person name="Ezra D."/>
            <person name="Gonzalez J."/>
            <person name="Henrissat B."/>
            <person name="Kuo A."/>
            <person name="Liang C."/>
            <person name="Lipzen A."/>
            <person name="Lutzoni F."/>
            <person name="Magnuson J."/>
            <person name="Mondo S."/>
            <person name="Nolan M."/>
            <person name="Ohm R."/>
            <person name="Pangilinan J."/>
            <person name="Park H.-J."/>
            <person name="Ramirez L."/>
            <person name="Alfaro M."/>
            <person name="Sun H."/>
            <person name="Tritt A."/>
            <person name="Yoshinaga Y."/>
            <person name="Zwiers L.-H."/>
            <person name="Turgeon B."/>
            <person name="Goodwin S."/>
            <person name="Spatafora J."/>
            <person name="Crous P."/>
            <person name="Grigoriev I."/>
        </authorList>
    </citation>
    <scope>NUCLEOTIDE SEQUENCE</scope>
    <source>
        <strain evidence="2">CBS 122367</strain>
    </source>
</reference>
<name>A0A6G1J975_9PLEO</name>
<evidence type="ECO:0000256" key="1">
    <source>
        <dbReference type="SAM" id="MobiDB-lite"/>
    </source>
</evidence>
<proteinExistence type="predicted"/>
<evidence type="ECO:0000313" key="3">
    <source>
        <dbReference type="Proteomes" id="UP000799291"/>
    </source>
</evidence>
<accession>A0A6G1J975</accession>
<gene>
    <name evidence="2" type="ORF">K458DRAFT_402331</name>
</gene>
<feature type="compositionally biased region" description="Polar residues" evidence="1">
    <location>
        <begin position="65"/>
        <end position="77"/>
    </location>
</feature>
<protein>
    <submittedName>
        <fullName evidence="2">Uncharacterized protein</fullName>
    </submittedName>
</protein>
<keyword evidence="3" id="KW-1185">Reference proteome</keyword>
<evidence type="ECO:0000313" key="2">
    <source>
        <dbReference type="EMBL" id="KAF2686771.1"/>
    </source>
</evidence>
<dbReference type="EMBL" id="MU005576">
    <property type="protein sequence ID" value="KAF2686771.1"/>
    <property type="molecule type" value="Genomic_DNA"/>
</dbReference>
<sequence length="165" mass="17682">MPRLARHSLSEKPPTARIQISHGPDLLVAYEASGLRRQTSTQQHHRNLNTTNSHDISGDNHDNASETSEPANNTPAYTYQNPIAIQPIIRDTGGASSSPFAICGSGSVWALIFGCARNIGSCLPGPGLCGTGNMRVMRLGGDHGPGLQEICWESDRVRGLRGKKV</sequence>